<dbReference type="KEGG" id="cber:B5D82_05765"/>
<feature type="transmembrane region" description="Helical" evidence="5">
    <location>
        <begin position="28"/>
        <end position="45"/>
    </location>
</feature>
<comment type="function">
    <text evidence="5">Mechanosensitive channel that participates in the regulation of osmotic pressure changes within the cell, opening in response to stretch forces in the membrane lipid bilayer, without the need for other proteins. Contributes to normal resistance to hypoosmotic shock. Forms an ion channel of 1.0 nanosiemens conductance with a slight preference for anions.</text>
</comment>
<evidence type="ECO:0000256" key="1">
    <source>
        <dbReference type="ARBA" id="ARBA00004370"/>
    </source>
</evidence>
<evidence type="ECO:0000313" key="7">
    <source>
        <dbReference type="EMBL" id="ASP47312.1"/>
    </source>
</evidence>
<dbReference type="InterPro" id="IPR006685">
    <property type="entry name" value="MscS_channel_2nd"/>
</dbReference>
<dbReference type="Gene3D" id="1.10.287.1260">
    <property type="match status" value="1"/>
</dbReference>
<feature type="domain" description="Mechanosensitive ion channel MscS" evidence="6">
    <location>
        <begin position="215"/>
        <end position="271"/>
    </location>
</feature>
<dbReference type="Pfam" id="PF05552">
    <property type="entry name" value="MS_channel_1st_1"/>
    <property type="match status" value="2"/>
</dbReference>
<feature type="transmembrane region" description="Helical" evidence="5">
    <location>
        <begin position="83"/>
        <end position="103"/>
    </location>
</feature>
<dbReference type="EMBL" id="CP020465">
    <property type="protein sequence ID" value="ASP47312.1"/>
    <property type="molecule type" value="Genomic_DNA"/>
</dbReference>
<reference evidence="7 8" key="1">
    <citation type="submission" date="2017-08" db="EMBL/GenBank/DDBJ databases">
        <title>Complete genome of Colwellia sp. NB097-1, a psychrophile bacterium ioslated from Bering Sea.</title>
        <authorList>
            <person name="Chen X."/>
        </authorList>
    </citation>
    <scope>NUCLEOTIDE SEQUENCE [LARGE SCALE GENOMIC DNA]</scope>
    <source>
        <strain evidence="7 8">NB097-1</strain>
    </source>
</reference>
<dbReference type="Proteomes" id="UP000202259">
    <property type="component" value="Chromosome"/>
</dbReference>
<feature type="transmembrane region" description="Helical" evidence="5">
    <location>
        <begin position="162"/>
        <end position="179"/>
    </location>
</feature>
<keyword evidence="5" id="KW-1003">Cell membrane</keyword>
<feature type="transmembrane region" description="Helical" evidence="5">
    <location>
        <begin position="123"/>
        <end position="141"/>
    </location>
</feature>
<comment type="subcellular location">
    <subcellularLocation>
        <location evidence="5">Cell inner membrane</location>
        <topology evidence="5">Multi-pass membrane protein</topology>
    </subcellularLocation>
    <subcellularLocation>
        <location evidence="1">Membrane</location>
    </subcellularLocation>
</comment>
<protein>
    <recommendedName>
        <fullName evidence="5">Small-conductance mechanosensitive channel</fullName>
    </recommendedName>
</protein>
<dbReference type="GO" id="GO:0005886">
    <property type="term" value="C:plasma membrane"/>
    <property type="evidence" value="ECO:0007669"/>
    <property type="project" value="UniProtKB-SubCell"/>
</dbReference>
<dbReference type="PANTHER" id="PTHR30221">
    <property type="entry name" value="SMALL-CONDUCTANCE MECHANOSENSITIVE CHANNEL"/>
    <property type="match status" value="1"/>
</dbReference>
<keyword evidence="8" id="KW-1185">Reference proteome</keyword>
<keyword evidence="5" id="KW-0406">Ion transport</keyword>
<evidence type="ECO:0000256" key="3">
    <source>
        <dbReference type="ARBA" id="ARBA00022989"/>
    </source>
</evidence>
<dbReference type="RefSeq" id="WP_081149896.1">
    <property type="nucleotide sequence ID" value="NZ_CP020465.1"/>
</dbReference>
<dbReference type="SUPFAM" id="SSF50182">
    <property type="entry name" value="Sm-like ribonucleoproteins"/>
    <property type="match status" value="1"/>
</dbReference>
<keyword evidence="2 5" id="KW-0812">Transmembrane</keyword>
<dbReference type="InterPro" id="IPR008910">
    <property type="entry name" value="MSC_TM_helix"/>
</dbReference>
<evidence type="ECO:0000256" key="5">
    <source>
        <dbReference type="RuleBase" id="RU369025"/>
    </source>
</evidence>
<dbReference type="PANTHER" id="PTHR30221:SF1">
    <property type="entry name" value="SMALL-CONDUCTANCE MECHANOSENSITIVE CHANNEL"/>
    <property type="match status" value="1"/>
</dbReference>
<dbReference type="GO" id="GO:0008381">
    <property type="term" value="F:mechanosensitive monoatomic ion channel activity"/>
    <property type="evidence" value="ECO:0007669"/>
    <property type="project" value="InterPro"/>
</dbReference>
<keyword evidence="3 5" id="KW-1133">Transmembrane helix</keyword>
<evidence type="ECO:0000313" key="8">
    <source>
        <dbReference type="Proteomes" id="UP000202259"/>
    </source>
</evidence>
<evidence type="ECO:0000256" key="4">
    <source>
        <dbReference type="ARBA" id="ARBA00023136"/>
    </source>
</evidence>
<evidence type="ECO:0000259" key="6">
    <source>
        <dbReference type="Pfam" id="PF00924"/>
    </source>
</evidence>
<keyword evidence="5" id="KW-0813">Transport</keyword>
<sequence length="274" mass="29507">MNTENITDKTYNGLLAIWHKVVTFMPDLIVALLFLLAGWVISSLIKRLLNKSLIKIGFNTFLDKLGLDTLLKKMDLKVKGSQIVASIISVFIFLIFLLAALDIVGLDMLSGLIDTVVLFLPKLLAALAVLLCGFFVAQIVFNAVKIASKNTGVDYGRSVAEVCRGIIIIITVSLSITQLDIDVWLLNSIISVVIASVGLAAAISLGIGTKSMAQEIVAGVYLREMYQTGDNIEVQEVKGALVSIGSVATKVIGEKEAIITVPNTFLLANKVTKQ</sequence>
<dbReference type="InterPro" id="IPR045275">
    <property type="entry name" value="MscS_archaea/bacteria_type"/>
</dbReference>
<dbReference type="InterPro" id="IPR010920">
    <property type="entry name" value="LSM_dom_sf"/>
</dbReference>
<accession>A0A222G6E0</accession>
<feature type="transmembrane region" description="Helical" evidence="5">
    <location>
        <begin position="185"/>
        <end position="207"/>
    </location>
</feature>
<evidence type="ECO:0000256" key="2">
    <source>
        <dbReference type="ARBA" id="ARBA00022692"/>
    </source>
</evidence>
<keyword evidence="4 5" id="KW-0472">Membrane</keyword>
<dbReference type="AlphaFoldDB" id="A0A222G6E0"/>
<proteinExistence type="inferred from homology"/>
<dbReference type="Pfam" id="PF00924">
    <property type="entry name" value="MS_channel_2nd"/>
    <property type="match status" value="1"/>
</dbReference>
<comment type="similarity">
    <text evidence="5">Belongs to the MscS (TC 1.A.23) family.</text>
</comment>
<dbReference type="InterPro" id="IPR023408">
    <property type="entry name" value="MscS_beta-dom_sf"/>
</dbReference>
<dbReference type="Gene3D" id="2.30.30.60">
    <property type="match status" value="1"/>
</dbReference>
<gene>
    <name evidence="7" type="ORF">B5D82_05765</name>
</gene>
<keyword evidence="5" id="KW-0407">Ion channel</keyword>
<comment type="caution">
    <text evidence="5">Lacks conserved residue(s) required for the propagation of feature annotation.</text>
</comment>
<organism evidence="7 8">
    <name type="scientific">Cognaticolwellia beringensis</name>
    <dbReference type="NCBI Taxonomy" id="1967665"/>
    <lineage>
        <taxon>Bacteria</taxon>
        <taxon>Pseudomonadati</taxon>
        <taxon>Pseudomonadota</taxon>
        <taxon>Gammaproteobacteria</taxon>
        <taxon>Alteromonadales</taxon>
        <taxon>Colwelliaceae</taxon>
        <taxon>Cognaticolwellia</taxon>
    </lineage>
</organism>
<keyword evidence="5" id="KW-0997">Cell inner membrane</keyword>
<dbReference type="OrthoDB" id="6225269at2"/>
<name>A0A222G6E0_9GAMM</name>
<comment type="subunit">
    <text evidence="5">Homoheptamer.</text>
</comment>